<dbReference type="AlphaFoldDB" id="A0A645GVN3"/>
<protein>
    <submittedName>
        <fullName evidence="1">Uncharacterized protein</fullName>
    </submittedName>
</protein>
<proteinExistence type="predicted"/>
<evidence type="ECO:0000313" key="1">
    <source>
        <dbReference type="EMBL" id="MPN30400.1"/>
    </source>
</evidence>
<gene>
    <name evidence="1" type="ORF">SDC9_177871</name>
</gene>
<reference evidence="1" key="1">
    <citation type="submission" date="2019-08" db="EMBL/GenBank/DDBJ databases">
        <authorList>
            <person name="Kucharzyk K."/>
            <person name="Murdoch R.W."/>
            <person name="Higgins S."/>
            <person name="Loffler F."/>
        </authorList>
    </citation>
    <scope>NUCLEOTIDE SEQUENCE</scope>
</reference>
<name>A0A645GVN3_9ZZZZ</name>
<dbReference type="EMBL" id="VSSQ01081500">
    <property type="protein sequence ID" value="MPN30400.1"/>
    <property type="molecule type" value="Genomic_DNA"/>
</dbReference>
<sequence length="102" mass="10682">MAIRVATAQMKNVHLQPQPSSTAKGTLIPAPTPEQIDIVVVNTPVIVPILSGKKFFIIAGINTFPKAIPAPINAVPKSKPGMPAKDLRVILASIVIIPSSNA</sequence>
<organism evidence="1">
    <name type="scientific">bioreactor metagenome</name>
    <dbReference type="NCBI Taxonomy" id="1076179"/>
    <lineage>
        <taxon>unclassified sequences</taxon>
        <taxon>metagenomes</taxon>
        <taxon>ecological metagenomes</taxon>
    </lineage>
</organism>
<comment type="caution">
    <text evidence="1">The sequence shown here is derived from an EMBL/GenBank/DDBJ whole genome shotgun (WGS) entry which is preliminary data.</text>
</comment>
<accession>A0A645GVN3</accession>